<dbReference type="EC" id="2.1.2.11" evidence="3"/>
<dbReference type="InterPro" id="IPR003700">
    <property type="entry name" value="Pantoate_hydroxy_MeTrfase"/>
</dbReference>
<dbReference type="PANTHER" id="PTHR20881:SF0">
    <property type="entry name" value="3-METHYL-2-OXOBUTANOATE HYDROXYMETHYLTRANSFERASE"/>
    <property type="match status" value="1"/>
</dbReference>
<evidence type="ECO:0000256" key="3">
    <source>
        <dbReference type="ARBA" id="ARBA00012618"/>
    </source>
</evidence>
<evidence type="ECO:0000313" key="7">
    <source>
        <dbReference type="Proteomes" id="UP001345013"/>
    </source>
</evidence>
<comment type="caution">
    <text evidence="6">The sequence shown here is derived from an EMBL/GenBank/DDBJ whole genome shotgun (WGS) entry which is preliminary data.</text>
</comment>
<organism evidence="6 7">
    <name type="scientific">Lithohypha guttulata</name>
    <dbReference type="NCBI Taxonomy" id="1690604"/>
    <lineage>
        <taxon>Eukaryota</taxon>
        <taxon>Fungi</taxon>
        <taxon>Dikarya</taxon>
        <taxon>Ascomycota</taxon>
        <taxon>Pezizomycotina</taxon>
        <taxon>Eurotiomycetes</taxon>
        <taxon>Chaetothyriomycetidae</taxon>
        <taxon>Chaetothyriales</taxon>
        <taxon>Trichomeriaceae</taxon>
        <taxon>Lithohypha</taxon>
    </lineage>
</organism>
<comment type="catalytic activity">
    <reaction evidence="5">
        <text>(6R)-5,10-methylene-5,6,7,8-tetrahydrofolate + 3-methyl-2-oxobutanoate + H2O = 2-dehydropantoate + (6S)-5,6,7,8-tetrahydrofolate</text>
        <dbReference type="Rhea" id="RHEA:11824"/>
        <dbReference type="ChEBI" id="CHEBI:11561"/>
        <dbReference type="ChEBI" id="CHEBI:11851"/>
        <dbReference type="ChEBI" id="CHEBI:15377"/>
        <dbReference type="ChEBI" id="CHEBI:15636"/>
        <dbReference type="ChEBI" id="CHEBI:57453"/>
        <dbReference type="EC" id="2.1.2.11"/>
    </reaction>
</comment>
<dbReference type="Pfam" id="PF02548">
    <property type="entry name" value="Pantoate_transf"/>
    <property type="match status" value="1"/>
</dbReference>
<evidence type="ECO:0000256" key="2">
    <source>
        <dbReference type="ARBA" id="ARBA00008676"/>
    </source>
</evidence>
<evidence type="ECO:0000256" key="1">
    <source>
        <dbReference type="ARBA" id="ARBA00005033"/>
    </source>
</evidence>
<gene>
    <name evidence="6" type="primary">ECM31_2</name>
    <name evidence="6" type="ORF">LTR24_009203</name>
</gene>
<dbReference type="GO" id="GO:0003864">
    <property type="term" value="F:3-methyl-2-oxobutanoate hydroxymethyltransferase activity"/>
    <property type="evidence" value="ECO:0007669"/>
    <property type="project" value="UniProtKB-EC"/>
</dbReference>
<dbReference type="InterPro" id="IPR040442">
    <property type="entry name" value="Pyrv_kinase-like_dom_sf"/>
</dbReference>
<dbReference type="PANTHER" id="PTHR20881">
    <property type="entry name" value="3-METHYL-2-OXOBUTANOATE HYDROXYMETHYLTRANSFERASE"/>
    <property type="match status" value="1"/>
</dbReference>
<dbReference type="SUPFAM" id="SSF51621">
    <property type="entry name" value="Phosphoenolpyruvate/pyruvate domain"/>
    <property type="match status" value="1"/>
</dbReference>
<proteinExistence type="inferred from homology"/>
<evidence type="ECO:0000256" key="5">
    <source>
        <dbReference type="ARBA" id="ARBA00049172"/>
    </source>
</evidence>
<protein>
    <recommendedName>
        <fullName evidence="3">3-methyl-2-oxobutanoate hydroxymethyltransferase</fullName>
        <ecNumber evidence="3">2.1.2.11</ecNumber>
    </recommendedName>
</protein>
<comment type="similarity">
    <text evidence="2">Belongs to the PanB family.</text>
</comment>
<keyword evidence="4 6" id="KW-0808">Transferase</keyword>
<accession>A0ABR0JZL2</accession>
<evidence type="ECO:0000313" key="6">
    <source>
        <dbReference type="EMBL" id="KAK5079525.1"/>
    </source>
</evidence>
<evidence type="ECO:0000256" key="4">
    <source>
        <dbReference type="ARBA" id="ARBA00022679"/>
    </source>
</evidence>
<dbReference type="EMBL" id="JAVRRG010000190">
    <property type="protein sequence ID" value="KAK5079525.1"/>
    <property type="molecule type" value="Genomic_DNA"/>
</dbReference>
<dbReference type="InterPro" id="IPR015813">
    <property type="entry name" value="Pyrv/PenolPyrv_kinase-like_dom"/>
</dbReference>
<keyword evidence="7" id="KW-1185">Reference proteome</keyword>
<comment type="pathway">
    <text evidence="1">Cofactor biosynthesis; (R)-pantothenate biosynthesis; (R)-pantoate from 3-methyl-2-oxobutanoate: step 1/2.</text>
</comment>
<reference evidence="6 7" key="1">
    <citation type="submission" date="2023-08" db="EMBL/GenBank/DDBJ databases">
        <title>Black Yeasts Isolated from many extreme environments.</title>
        <authorList>
            <person name="Coleine C."/>
            <person name="Stajich J.E."/>
            <person name="Selbmann L."/>
        </authorList>
    </citation>
    <scope>NUCLEOTIDE SEQUENCE [LARGE SCALE GENOMIC DNA]</scope>
    <source>
        <strain evidence="6 7">CCFEE 5885</strain>
    </source>
</reference>
<dbReference type="Gene3D" id="3.20.20.60">
    <property type="entry name" value="Phosphoenolpyruvate-binding domains"/>
    <property type="match status" value="1"/>
</dbReference>
<sequence length="132" mass="13660">MIYHRKSVARGARKDAGGPFLLGDLPLGTHEISPEQVAEVDGVKLEGGKDMVGQVAATTKAGIAVIWYIRLTPQGALSTMDQDIDSVQSSANIKLSFGSTAASETIVLEDALALQEAGAVAIVLEAVTPEAA</sequence>
<name>A0ABR0JZL2_9EURO</name>
<dbReference type="Proteomes" id="UP001345013">
    <property type="component" value="Unassembled WGS sequence"/>
</dbReference>